<comment type="caution">
    <text evidence="2">The sequence shown here is derived from an EMBL/GenBank/DDBJ whole genome shotgun (WGS) entry which is preliminary data.</text>
</comment>
<organism evidence="2 3">
    <name type="scientific">Paraglomus occultum</name>
    <dbReference type="NCBI Taxonomy" id="144539"/>
    <lineage>
        <taxon>Eukaryota</taxon>
        <taxon>Fungi</taxon>
        <taxon>Fungi incertae sedis</taxon>
        <taxon>Mucoromycota</taxon>
        <taxon>Glomeromycotina</taxon>
        <taxon>Glomeromycetes</taxon>
        <taxon>Paraglomerales</taxon>
        <taxon>Paraglomeraceae</taxon>
        <taxon>Paraglomus</taxon>
    </lineage>
</organism>
<feature type="compositionally biased region" description="Low complexity" evidence="1">
    <location>
        <begin position="1"/>
        <end position="34"/>
    </location>
</feature>
<keyword evidence="3" id="KW-1185">Reference proteome</keyword>
<dbReference type="AlphaFoldDB" id="A0A9N8Z312"/>
<accession>A0A9N8Z312</accession>
<evidence type="ECO:0000313" key="3">
    <source>
        <dbReference type="Proteomes" id="UP000789572"/>
    </source>
</evidence>
<dbReference type="Proteomes" id="UP000789572">
    <property type="component" value="Unassembled WGS sequence"/>
</dbReference>
<reference evidence="2" key="1">
    <citation type="submission" date="2021-06" db="EMBL/GenBank/DDBJ databases">
        <authorList>
            <person name="Kallberg Y."/>
            <person name="Tangrot J."/>
            <person name="Rosling A."/>
        </authorList>
    </citation>
    <scope>NUCLEOTIDE SEQUENCE</scope>
    <source>
        <strain evidence="2">IA702</strain>
    </source>
</reference>
<gene>
    <name evidence="2" type="ORF">POCULU_LOCUS630</name>
</gene>
<evidence type="ECO:0000313" key="2">
    <source>
        <dbReference type="EMBL" id="CAG8462413.1"/>
    </source>
</evidence>
<sequence length="119" mass="12913">MPQQTSQQTSQRTPPQQQTSQQQTSRTDAAAAAADNDDESTPAVVYESRHPSLSMGLCHSQQTTKGLSSIGMPFEKLVAHTSSLSIGIMPFEGGVLVPSSTFRICHSSILREFTSYPRD</sequence>
<feature type="region of interest" description="Disordered" evidence="1">
    <location>
        <begin position="1"/>
        <end position="45"/>
    </location>
</feature>
<dbReference type="EMBL" id="CAJVPJ010000034">
    <property type="protein sequence ID" value="CAG8462413.1"/>
    <property type="molecule type" value="Genomic_DNA"/>
</dbReference>
<evidence type="ECO:0000256" key="1">
    <source>
        <dbReference type="SAM" id="MobiDB-lite"/>
    </source>
</evidence>
<proteinExistence type="predicted"/>
<name>A0A9N8Z312_9GLOM</name>
<protein>
    <submittedName>
        <fullName evidence="2">5153_t:CDS:1</fullName>
    </submittedName>
</protein>